<proteinExistence type="predicted"/>
<accession>A0ACB7S382</accession>
<name>A0ACB7S382_HYAAI</name>
<evidence type="ECO:0000313" key="2">
    <source>
        <dbReference type="Proteomes" id="UP000821845"/>
    </source>
</evidence>
<dbReference type="Proteomes" id="UP000821845">
    <property type="component" value="Chromosome 6"/>
</dbReference>
<reference evidence="1" key="1">
    <citation type="submission" date="2020-05" db="EMBL/GenBank/DDBJ databases">
        <title>Large-scale comparative analyses of tick genomes elucidate their genetic diversity and vector capacities.</title>
        <authorList>
            <person name="Jia N."/>
            <person name="Wang J."/>
            <person name="Shi W."/>
            <person name="Du L."/>
            <person name="Sun Y."/>
            <person name="Zhan W."/>
            <person name="Jiang J."/>
            <person name="Wang Q."/>
            <person name="Zhang B."/>
            <person name="Ji P."/>
            <person name="Sakyi L.B."/>
            <person name="Cui X."/>
            <person name="Yuan T."/>
            <person name="Jiang B."/>
            <person name="Yang W."/>
            <person name="Lam T.T.-Y."/>
            <person name="Chang Q."/>
            <person name="Ding S."/>
            <person name="Wang X."/>
            <person name="Zhu J."/>
            <person name="Ruan X."/>
            <person name="Zhao L."/>
            <person name="Wei J."/>
            <person name="Que T."/>
            <person name="Du C."/>
            <person name="Cheng J."/>
            <person name="Dai P."/>
            <person name="Han X."/>
            <person name="Huang E."/>
            <person name="Gao Y."/>
            <person name="Liu J."/>
            <person name="Shao H."/>
            <person name="Ye R."/>
            <person name="Li L."/>
            <person name="Wei W."/>
            <person name="Wang X."/>
            <person name="Wang C."/>
            <person name="Yang T."/>
            <person name="Huo Q."/>
            <person name="Li W."/>
            <person name="Guo W."/>
            <person name="Chen H."/>
            <person name="Zhou L."/>
            <person name="Ni X."/>
            <person name="Tian J."/>
            <person name="Zhou Y."/>
            <person name="Sheng Y."/>
            <person name="Liu T."/>
            <person name="Pan Y."/>
            <person name="Xia L."/>
            <person name="Li J."/>
            <person name="Zhao F."/>
            <person name="Cao W."/>
        </authorList>
    </citation>
    <scope>NUCLEOTIDE SEQUENCE</scope>
    <source>
        <strain evidence="1">Hyas-2018</strain>
    </source>
</reference>
<comment type="caution">
    <text evidence="1">The sequence shown here is derived from an EMBL/GenBank/DDBJ whole genome shotgun (WGS) entry which is preliminary data.</text>
</comment>
<organism evidence="1 2">
    <name type="scientific">Hyalomma asiaticum</name>
    <name type="common">Tick</name>
    <dbReference type="NCBI Taxonomy" id="266040"/>
    <lineage>
        <taxon>Eukaryota</taxon>
        <taxon>Metazoa</taxon>
        <taxon>Ecdysozoa</taxon>
        <taxon>Arthropoda</taxon>
        <taxon>Chelicerata</taxon>
        <taxon>Arachnida</taxon>
        <taxon>Acari</taxon>
        <taxon>Parasitiformes</taxon>
        <taxon>Ixodida</taxon>
        <taxon>Ixodoidea</taxon>
        <taxon>Ixodidae</taxon>
        <taxon>Hyalomminae</taxon>
        <taxon>Hyalomma</taxon>
    </lineage>
</organism>
<sequence length="536" mass="59031">MAEPRPTANATAAAASAAAGPDQAPESAGPPGNPAVATSLGPDSFFSSQEEMVFEEVPDTRSLFFIAWVFCCVGSIIVFVPLAFILMPLFSGAVARIKAPAVATTLSQVTATTAKTKTTVTTKSTKLTMPTWIVPSTTAVAVPAFCRKTRPAINVDMKDIADDSFKTSTLKKINSSHIEVYCLFNISRVHRRRGVDFLLHQFPWPICPNVIYWSFSVNVSDGRLHSRAPGLDAYNGFYNITSVARRYSTDTNVLFTLGGYPEDSGLFSLLGSGTLAENTLVQTMIMMLYRLMFNGINIDLVEDQPCEQFFKNKMAGLQSFIAELKKLVGINRPVKNFKITLMVGTKKQLAKDAVSILGDDIDRVFLDTFQMFSTNFSKRFDHVQFCETHFGFLHRIKHEMDMAMNGDNDIHRKFCYSYSSLTRTWSNKNKYDGGPPLAVTDTYGFASYQDLCAQGLRVQCQKGGYYCSAATITGARGIVVATAYVFVDTALLNSYSNKCLLFYNLDYGVHPTACSGSVSDRCDALTLFADTFKQSP</sequence>
<evidence type="ECO:0000313" key="1">
    <source>
        <dbReference type="EMBL" id="KAH6929085.1"/>
    </source>
</evidence>
<gene>
    <name evidence="1" type="ORF">HPB50_023317</name>
</gene>
<dbReference type="EMBL" id="CM023486">
    <property type="protein sequence ID" value="KAH6929085.1"/>
    <property type="molecule type" value="Genomic_DNA"/>
</dbReference>
<protein>
    <submittedName>
        <fullName evidence="1">Uncharacterized protein</fullName>
    </submittedName>
</protein>
<keyword evidence="2" id="KW-1185">Reference proteome</keyword>